<name>A0A2A3JZA4_9RHOB</name>
<dbReference type="InterPro" id="IPR005158">
    <property type="entry name" value="BTAD"/>
</dbReference>
<dbReference type="PANTHER" id="PTHR35807">
    <property type="entry name" value="TRANSCRIPTIONAL REGULATOR REDD-RELATED"/>
    <property type="match status" value="1"/>
</dbReference>
<organism evidence="2">
    <name type="scientific">Alloyangia mangrovi</name>
    <dbReference type="NCBI Taxonomy" id="1779329"/>
    <lineage>
        <taxon>Bacteria</taxon>
        <taxon>Pseudomonadati</taxon>
        <taxon>Pseudomonadota</taxon>
        <taxon>Alphaproteobacteria</taxon>
        <taxon>Rhodobacterales</taxon>
        <taxon>Roseobacteraceae</taxon>
        <taxon>Alloyangia</taxon>
    </lineage>
</organism>
<sequence length="230" mass="25225">MQSDKSGRLLGIVGSMGMHPIARLSIPVRRLFVLLAISNGPVERALAAARLWPDRTDQVARSNLRRTLFQAPAGWIRSNGDDLALDADLDLTEARASALRAISGAQLDFEEITALSEDILPGWHEEWLIPMQESFRLLRVQALETACRTLSEDGQYALAIQAGAAAVTAEPLNESVAEALILAHLAQRNRFQAVQCYRALAARLVQELGVAPDPQLRRRLEAMVGALHIH</sequence>
<evidence type="ECO:0000259" key="1">
    <source>
        <dbReference type="SMART" id="SM01043"/>
    </source>
</evidence>
<dbReference type="Gene3D" id="1.25.40.10">
    <property type="entry name" value="Tetratricopeptide repeat domain"/>
    <property type="match status" value="1"/>
</dbReference>
<dbReference type="AlphaFoldDB" id="A0A2A3JZA4"/>
<dbReference type="SUPFAM" id="SSF48452">
    <property type="entry name" value="TPR-like"/>
    <property type="match status" value="1"/>
</dbReference>
<proteinExistence type="predicted"/>
<dbReference type="EMBL" id="NTHN01000091">
    <property type="protein sequence ID" value="PBD19809.1"/>
    <property type="molecule type" value="Genomic_DNA"/>
</dbReference>
<feature type="domain" description="Bacterial transcriptional activator" evidence="1">
    <location>
        <begin position="89"/>
        <end position="224"/>
    </location>
</feature>
<protein>
    <submittedName>
        <fullName evidence="2">Transcriptional regulator</fullName>
    </submittedName>
</protein>
<dbReference type="InterPro" id="IPR051677">
    <property type="entry name" value="AfsR-DnrI-RedD_regulator"/>
</dbReference>
<evidence type="ECO:0000313" key="2">
    <source>
        <dbReference type="EMBL" id="PBD19809.1"/>
    </source>
</evidence>
<reference evidence="2" key="1">
    <citation type="submission" date="2017-09" db="EMBL/GenBank/DDBJ databases">
        <title>Yangia sp. SAOS 153D whole genome sequencing.</title>
        <authorList>
            <person name="Verma A."/>
            <person name="Krishnamurthi S."/>
        </authorList>
    </citation>
    <scope>NUCLEOTIDE SEQUENCE [LARGE SCALE GENOMIC DNA]</scope>
    <source>
        <strain evidence="2">SAOS 153D</strain>
    </source>
</reference>
<dbReference type="SMART" id="SM01043">
    <property type="entry name" value="BTAD"/>
    <property type="match status" value="1"/>
</dbReference>
<gene>
    <name evidence="2" type="ORF">CLG85_07270</name>
</gene>
<dbReference type="InterPro" id="IPR011990">
    <property type="entry name" value="TPR-like_helical_dom_sf"/>
</dbReference>
<dbReference type="Pfam" id="PF03704">
    <property type="entry name" value="BTAD"/>
    <property type="match status" value="1"/>
</dbReference>
<dbReference type="OrthoDB" id="5509004at2"/>
<comment type="caution">
    <text evidence="2">The sequence shown here is derived from an EMBL/GenBank/DDBJ whole genome shotgun (WGS) entry which is preliminary data.</text>
</comment>
<accession>A0A2A3JZA4</accession>